<dbReference type="EMBL" id="JAZGQO010000010">
    <property type="protein sequence ID" value="KAK6177235.1"/>
    <property type="molecule type" value="Genomic_DNA"/>
</dbReference>
<sequence length="134" mass="15624">MIGRSSVWYRYLLLSLMTLPWAKARIPDQYGSSLRDQDDLNTELSARYTDSLLALVHNRYSELQKLTDDPIIQVKKDMVDELFPVDKRNICTVVCAYCETLVHRRWSALCETDCRLQTSSFNLCIAAWRLSTRE</sequence>
<evidence type="ECO:0000313" key="3">
    <source>
        <dbReference type="Proteomes" id="UP001347796"/>
    </source>
</evidence>
<keyword evidence="1" id="KW-0732">Signal</keyword>
<evidence type="ECO:0000256" key="1">
    <source>
        <dbReference type="SAM" id="SignalP"/>
    </source>
</evidence>
<protein>
    <submittedName>
        <fullName evidence="2">Uncharacterized protein</fullName>
    </submittedName>
</protein>
<accession>A0AAN8JHS6</accession>
<comment type="caution">
    <text evidence="2">The sequence shown here is derived from an EMBL/GenBank/DDBJ whole genome shotgun (WGS) entry which is preliminary data.</text>
</comment>
<proteinExistence type="predicted"/>
<evidence type="ECO:0000313" key="2">
    <source>
        <dbReference type="EMBL" id="KAK6177235.1"/>
    </source>
</evidence>
<organism evidence="2 3">
    <name type="scientific">Patella caerulea</name>
    <name type="common">Rayed Mediterranean limpet</name>
    <dbReference type="NCBI Taxonomy" id="87958"/>
    <lineage>
        <taxon>Eukaryota</taxon>
        <taxon>Metazoa</taxon>
        <taxon>Spiralia</taxon>
        <taxon>Lophotrochozoa</taxon>
        <taxon>Mollusca</taxon>
        <taxon>Gastropoda</taxon>
        <taxon>Patellogastropoda</taxon>
        <taxon>Patelloidea</taxon>
        <taxon>Patellidae</taxon>
        <taxon>Patella</taxon>
    </lineage>
</organism>
<feature type="signal peptide" evidence="1">
    <location>
        <begin position="1"/>
        <end position="24"/>
    </location>
</feature>
<name>A0AAN8JHS6_PATCE</name>
<gene>
    <name evidence="2" type="ORF">SNE40_015373</name>
</gene>
<reference evidence="2 3" key="1">
    <citation type="submission" date="2024-01" db="EMBL/GenBank/DDBJ databases">
        <title>The genome of the rayed Mediterranean limpet Patella caerulea (Linnaeus, 1758).</title>
        <authorList>
            <person name="Anh-Thu Weber A."/>
            <person name="Halstead-Nussloch G."/>
        </authorList>
    </citation>
    <scope>NUCLEOTIDE SEQUENCE [LARGE SCALE GENOMIC DNA]</scope>
    <source>
        <strain evidence="2">AATW-2023a</strain>
        <tissue evidence="2">Whole specimen</tissue>
    </source>
</reference>
<dbReference type="Proteomes" id="UP001347796">
    <property type="component" value="Unassembled WGS sequence"/>
</dbReference>
<keyword evidence="3" id="KW-1185">Reference proteome</keyword>
<dbReference type="AlphaFoldDB" id="A0AAN8JHS6"/>
<feature type="chain" id="PRO_5043035488" evidence="1">
    <location>
        <begin position="25"/>
        <end position="134"/>
    </location>
</feature>